<reference evidence="2" key="1">
    <citation type="submission" date="2017-10" db="EMBL/GenBank/DDBJ databases">
        <title>Isolation and characterization of a group of new proteus bacteriophages.</title>
        <authorList>
            <person name="Kozlova Y.N."/>
            <person name="Morozova V.V."/>
            <person name="Babkin I.V."/>
            <person name="Tikunova N.V."/>
            <person name="Bokovaya O.V."/>
            <person name="Shedko E.D."/>
        </authorList>
    </citation>
    <scope>NUCLEOTIDE SEQUENCE [LARGE SCALE GENOMIC DNA]</scope>
</reference>
<name>A0A2H4PRJ4_9CAUD</name>
<dbReference type="Proteomes" id="UP000241842">
    <property type="component" value="Segment"/>
</dbReference>
<dbReference type="GeneID" id="40097260"/>
<dbReference type="EMBL" id="MG030347">
    <property type="protein sequence ID" value="ATW69923.1"/>
    <property type="molecule type" value="Genomic_DNA"/>
</dbReference>
<dbReference type="KEGG" id="vg:40097260"/>
<sequence>MKVYTGIGSRKAPLHKQREARYLAYLLNTILGLKLRSGRAEGMDYAFQQGASTGSRTPHSALPYKECAEIFLPNPNFGAKFGDPELCQVVPKHGLLREELETLVYVHHKYGDTLDGFALDAHCRNMQQVLGYNLDDPTDFVVYWAPEDKFGMAKGGTATAVSVAMSYNIPVFNMLHDGWADNLCDMLICHGVSEAETVFQVFKVGKGEWY</sequence>
<organism evidence="1 2">
    <name type="scientific">Proteus phage PM135</name>
    <dbReference type="NCBI Taxonomy" id="2048008"/>
    <lineage>
        <taxon>Viruses</taxon>
        <taxon>Duplodnaviria</taxon>
        <taxon>Heunggongvirae</taxon>
        <taxon>Uroviricota</taxon>
        <taxon>Caudoviricetes</taxon>
        <taxon>Demerecviridae</taxon>
        <taxon>Novosibvirus</taxon>
        <taxon>Novosibvirus PM135</taxon>
    </lineage>
</organism>
<accession>A0A2H4PRJ4</accession>
<protein>
    <submittedName>
        <fullName evidence="1">Uncharacterized protein</fullName>
    </submittedName>
</protein>
<keyword evidence="2" id="KW-1185">Reference proteome</keyword>
<dbReference type="RefSeq" id="YP_009620607.1">
    <property type="nucleotide sequence ID" value="NC_042090.1"/>
</dbReference>
<evidence type="ECO:0000313" key="2">
    <source>
        <dbReference type="Proteomes" id="UP000241842"/>
    </source>
</evidence>
<proteinExistence type="predicted"/>
<dbReference type="OrthoDB" id="24011at10239"/>
<evidence type="ECO:0000313" key="1">
    <source>
        <dbReference type="EMBL" id="ATW69923.1"/>
    </source>
</evidence>